<evidence type="ECO:0000313" key="3">
    <source>
        <dbReference type="Proteomes" id="UP000515734"/>
    </source>
</evidence>
<dbReference type="AlphaFoldDB" id="A0A6S6PGM1"/>
<name>A0A6S6PGM1_9MYCO</name>
<dbReference type="EMBL" id="AP023287">
    <property type="protein sequence ID" value="BCI55690.1"/>
    <property type="molecule type" value="Genomic_DNA"/>
</dbReference>
<accession>A0A6S6PGM1</accession>
<keyword evidence="1" id="KW-0732">Signal</keyword>
<proteinExistence type="predicted"/>
<protein>
    <recommendedName>
        <fullName evidence="4">Secreted protein</fullName>
    </recommendedName>
</protein>
<feature type="signal peptide" evidence="1">
    <location>
        <begin position="1"/>
        <end position="26"/>
    </location>
</feature>
<dbReference type="RefSeq" id="WP_185293355.1">
    <property type="nucleotide sequence ID" value="NZ_AP023287.1"/>
</dbReference>
<dbReference type="Proteomes" id="UP000515734">
    <property type="component" value="Chromosome"/>
</dbReference>
<sequence length="122" mass="12472">MKLVAVLAAAGGVLAAPLVTASPAAAGPCNSVDCVPYVDRNIDPSESCVPMGDRYLFGLDASGNNYLCNVQGSWVSQPALVGVRTNGAPCDGNTGVAQTPDGLVLTCKAGAWKPDFTAFYYS</sequence>
<evidence type="ECO:0000256" key="1">
    <source>
        <dbReference type="SAM" id="SignalP"/>
    </source>
</evidence>
<evidence type="ECO:0008006" key="4">
    <source>
        <dbReference type="Google" id="ProtNLM"/>
    </source>
</evidence>
<gene>
    <name evidence="2" type="ORF">NIIDNTM18_49680</name>
</gene>
<feature type="chain" id="PRO_5028066432" description="Secreted protein" evidence="1">
    <location>
        <begin position="27"/>
        <end position="122"/>
    </location>
</feature>
<evidence type="ECO:0000313" key="2">
    <source>
        <dbReference type="EMBL" id="BCI55690.1"/>
    </source>
</evidence>
<organism evidence="2 3">
    <name type="scientific">Mycolicibacterium litorale</name>
    <dbReference type="NCBI Taxonomy" id="758802"/>
    <lineage>
        <taxon>Bacteria</taxon>
        <taxon>Bacillati</taxon>
        <taxon>Actinomycetota</taxon>
        <taxon>Actinomycetes</taxon>
        <taxon>Mycobacteriales</taxon>
        <taxon>Mycobacteriaceae</taxon>
        <taxon>Mycolicibacterium</taxon>
    </lineage>
</organism>
<reference evidence="2 3" key="1">
    <citation type="submission" date="2020-07" db="EMBL/GenBank/DDBJ databases">
        <title>Complete genome sequence of Mycolicibacterium litorale like strain isolated from cardiac implantable electronic device infection.</title>
        <authorList>
            <person name="Fukano H."/>
            <person name="Miyama H."/>
            <person name="Hoshino Y."/>
        </authorList>
    </citation>
    <scope>NUCLEOTIDE SEQUENCE [LARGE SCALE GENOMIC DNA]</scope>
    <source>
        <strain evidence="2 3">NIIDNTM18</strain>
    </source>
</reference>